<dbReference type="AlphaFoldDB" id="A0A7D5P886"/>
<gene>
    <name evidence="3" type="ORF">HZS54_17725</name>
</gene>
<name>A0A7D5P886_9EURY</name>
<accession>A0A7D5P886</accession>
<reference evidence="3 4" key="1">
    <citation type="submission" date="2020-07" db="EMBL/GenBank/DDBJ databases">
        <title>Halosimplex litoreum sp. nov. and Halosimplex rubrum sp. nov., isolated from different salt environments.</title>
        <authorList>
            <person name="Cui H."/>
        </authorList>
    </citation>
    <scope>NUCLEOTIDE SEQUENCE [LARGE SCALE GENOMIC DNA]</scope>
    <source>
        <strain evidence="3 4">R2</strain>
    </source>
</reference>
<dbReference type="EMBL" id="CP058909">
    <property type="protein sequence ID" value="QLH83357.1"/>
    <property type="molecule type" value="Genomic_DNA"/>
</dbReference>
<keyword evidence="4" id="KW-1185">Reference proteome</keyword>
<proteinExistence type="predicted"/>
<dbReference type="RefSeq" id="WP_179918406.1">
    <property type="nucleotide sequence ID" value="NZ_CP058909.1"/>
</dbReference>
<evidence type="ECO:0000256" key="2">
    <source>
        <dbReference type="SAM" id="Phobius"/>
    </source>
</evidence>
<keyword evidence="2" id="KW-1133">Transmembrane helix</keyword>
<feature type="region of interest" description="Disordered" evidence="1">
    <location>
        <begin position="1"/>
        <end position="21"/>
    </location>
</feature>
<dbReference type="GeneID" id="56084468"/>
<sequence>MAEPTDNNESSDDPNGPSNSGSIIDWLTQPLGIAFVGGLGAAIIAGYYLL</sequence>
<dbReference type="Proteomes" id="UP000509346">
    <property type="component" value="Chromosome"/>
</dbReference>
<evidence type="ECO:0000313" key="3">
    <source>
        <dbReference type="EMBL" id="QLH83357.1"/>
    </source>
</evidence>
<protein>
    <submittedName>
        <fullName evidence="3">Uncharacterized protein</fullName>
    </submittedName>
</protein>
<organism evidence="3 4">
    <name type="scientific">Halosimplex pelagicum</name>
    <dbReference type="NCBI Taxonomy" id="869886"/>
    <lineage>
        <taxon>Archaea</taxon>
        <taxon>Methanobacteriati</taxon>
        <taxon>Methanobacteriota</taxon>
        <taxon>Stenosarchaea group</taxon>
        <taxon>Halobacteria</taxon>
        <taxon>Halobacteriales</taxon>
        <taxon>Haloarculaceae</taxon>
        <taxon>Halosimplex</taxon>
    </lineage>
</organism>
<keyword evidence="2" id="KW-0812">Transmembrane</keyword>
<evidence type="ECO:0000256" key="1">
    <source>
        <dbReference type="SAM" id="MobiDB-lite"/>
    </source>
</evidence>
<feature type="transmembrane region" description="Helical" evidence="2">
    <location>
        <begin position="31"/>
        <end position="49"/>
    </location>
</feature>
<keyword evidence="2" id="KW-0472">Membrane</keyword>
<evidence type="ECO:0000313" key="4">
    <source>
        <dbReference type="Proteomes" id="UP000509346"/>
    </source>
</evidence>
<dbReference type="KEGG" id="hpel:HZS54_17725"/>